<organism evidence="3">
    <name type="scientific">Hydatigena taeniaeformis</name>
    <name type="common">Feline tapeworm</name>
    <name type="synonym">Taenia taeniaeformis</name>
    <dbReference type="NCBI Taxonomy" id="6205"/>
    <lineage>
        <taxon>Eukaryota</taxon>
        <taxon>Metazoa</taxon>
        <taxon>Spiralia</taxon>
        <taxon>Lophotrochozoa</taxon>
        <taxon>Platyhelminthes</taxon>
        <taxon>Cestoda</taxon>
        <taxon>Eucestoda</taxon>
        <taxon>Cyclophyllidea</taxon>
        <taxon>Taeniidae</taxon>
        <taxon>Hydatigera</taxon>
    </lineage>
</organism>
<dbReference type="InterPro" id="IPR050348">
    <property type="entry name" value="Protein-Tyr_Phosphatase"/>
</dbReference>
<dbReference type="InterPro" id="IPR029021">
    <property type="entry name" value="Prot-tyrosine_phosphatase-like"/>
</dbReference>
<dbReference type="InterPro" id="IPR003595">
    <property type="entry name" value="Tyr_Pase_cat"/>
</dbReference>
<protein>
    <submittedName>
        <fullName evidence="3">Protein-tyrosine-phosphatase</fullName>
    </submittedName>
</protein>
<dbReference type="PROSITE" id="PS50056">
    <property type="entry name" value="TYR_PHOSPHATASE_2"/>
    <property type="match status" value="1"/>
</dbReference>
<dbReference type="Gene3D" id="3.90.190.10">
    <property type="entry name" value="Protein tyrosine phosphatase superfamily"/>
    <property type="match status" value="1"/>
</dbReference>
<dbReference type="InterPro" id="IPR016130">
    <property type="entry name" value="Tyr_Pase_AS"/>
</dbReference>
<sequence>LCRCFEGDKEKCARYWPEDSVQTFNSETCSVEVKKEGEETFGNVIRRQLKIHPSSETSPWTVTQFHFMGWSDYGVPDMESFYSLITMQNNFLATHHVGDEYGPTVVHCSAGVGRTGTFIAARFLLDRLRNNPQNVDIVGTVLATRRWRADLVYVSSQLQFLYSVINFHLEKKDLDQKPSAPK</sequence>
<evidence type="ECO:0000259" key="2">
    <source>
        <dbReference type="PROSITE" id="PS50056"/>
    </source>
</evidence>
<evidence type="ECO:0000259" key="1">
    <source>
        <dbReference type="PROSITE" id="PS50055"/>
    </source>
</evidence>
<accession>A0A0R3X773</accession>
<dbReference type="SMART" id="SM00194">
    <property type="entry name" value="PTPc"/>
    <property type="match status" value="1"/>
</dbReference>
<dbReference type="PANTHER" id="PTHR19134:SF449">
    <property type="entry name" value="TYROSINE-PROTEIN PHOSPHATASE 1"/>
    <property type="match status" value="1"/>
</dbReference>
<proteinExistence type="predicted"/>
<evidence type="ECO:0000313" key="3">
    <source>
        <dbReference type="WBParaSite" id="TTAC_0000939301-mRNA-1"/>
    </source>
</evidence>
<feature type="domain" description="Tyrosine specific protein phosphatases" evidence="2">
    <location>
        <begin position="79"/>
        <end position="159"/>
    </location>
</feature>
<dbReference type="PRINTS" id="PR00700">
    <property type="entry name" value="PRTYPHPHTASE"/>
</dbReference>
<dbReference type="AlphaFoldDB" id="A0A0R3X773"/>
<reference evidence="3" key="1">
    <citation type="submission" date="2017-02" db="UniProtKB">
        <authorList>
            <consortium name="WormBaseParasite"/>
        </authorList>
    </citation>
    <scope>IDENTIFICATION</scope>
</reference>
<dbReference type="InterPro" id="IPR000242">
    <property type="entry name" value="PTP_cat"/>
</dbReference>
<name>A0A0R3X773_HYDTA</name>
<dbReference type="PROSITE" id="PS00383">
    <property type="entry name" value="TYR_PHOSPHATASE_1"/>
    <property type="match status" value="1"/>
</dbReference>
<dbReference type="STRING" id="6205.A0A0R3X773"/>
<dbReference type="GO" id="GO:0004725">
    <property type="term" value="F:protein tyrosine phosphatase activity"/>
    <property type="evidence" value="ECO:0007669"/>
    <property type="project" value="InterPro"/>
</dbReference>
<dbReference type="InterPro" id="IPR000387">
    <property type="entry name" value="Tyr_Pase_dom"/>
</dbReference>
<dbReference type="Pfam" id="PF00102">
    <property type="entry name" value="Y_phosphatase"/>
    <property type="match status" value="1"/>
</dbReference>
<feature type="domain" description="Tyrosine-protein phosphatase" evidence="1">
    <location>
        <begin position="1"/>
        <end position="168"/>
    </location>
</feature>
<dbReference type="CDD" id="cd00047">
    <property type="entry name" value="PTPc"/>
    <property type="match status" value="1"/>
</dbReference>
<dbReference type="PROSITE" id="PS50055">
    <property type="entry name" value="TYR_PHOSPHATASE_PTP"/>
    <property type="match status" value="1"/>
</dbReference>
<dbReference type="PANTHER" id="PTHR19134">
    <property type="entry name" value="RECEPTOR-TYPE TYROSINE-PROTEIN PHOSPHATASE"/>
    <property type="match status" value="1"/>
</dbReference>
<dbReference type="WBParaSite" id="TTAC_0000939301-mRNA-1">
    <property type="protein sequence ID" value="TTAC_0000939301-mRNA-1"/>
    <property type="gene ID" value="TTAC_0000939301"/>
</dbReference>
<dbReference type="SUPFAM" id="SSF52799">
    <property type="entry name" value="(Phosphotyrosine protein) phosphatases II"/>
    <property type="match status" value="1"/>
</dbReference>
<dbReference type="SMART" id="SM00404">
    <property type="entry name" value="PTPc_motif"/>
    <property type="match status" value="1"/>
</dbReference>